<evidence type="ECO:0000256" key="1">
    <source>
        <dbReference type="SAM" id="Phobius"/>
    </source>
</evidence>
<dbReference type="RefSeq" id="WP_126401236.1">
    <property type="nucleotide sequence ID" value="NZ_AP018907.1"/>
</dbReference>
<dbReference type="AlphaFoldDB" id="A0A348G3F8"/>
<reference evidence="2 3" key="1">
    <citation type="submission" date="2018-08" db="EMBL/GenBank/DDBJ databases">
        <title>Complete genome sequencing of Blastochloris tepida GI.</title>
        <authorList>
            <person name="Tsukatani Y."/>
            <person name="Mori H."/>
        </authorList>
    </citation>
    <scope>NUCLEOTIDE SEQUENCE [LARGE SCALE GENOMIC DNA]</scope>
    <source>
        <strain evidence="2 3">GI</strain>
    </source>
</reference>
<gene>
    <name evidence="2" type="ORF">BLTE_27760</name>
</gene>
<protein>
    <submittedName>
        <fullName evidence="2">Uncharacterized protein</fullName>
    </submittedName>
</protein>
<keyword evidence="1" id="KW-0812">Transmembrane</keyword>
<evidence type="ECO:0000313" key="3">
    <source>
        <dbReference type="Proteomes" id="UP000266934"/>
    </source>
</evidence>
<dbReference type="OrthoDB" id="7861438at2"/>
<evidence type="ECO:0000313" key="2">
    <source>
        <dbReference type="EMBL" id="BBF94091.1"/>
    </source>
</evidence>
<organism evidence="2 3">
    <name type="scientific">Blastochloris tepida</name>
    <dbReference type="NCBI Taxonomy" id="2233851"/>
    <lineage>
        <taxon>Bacteria</taxon>
        <taxon>Pseudomonadati</taxon>
        <taxon>Pseudomonadota</taxon>
        <taxon>Alphaproteobacteria</taxon>
        <taxon>Hyphomicrobiales</taxon>
        <taxon>Blastochloridaceae</taxon>
        <taxon>Blastochloris</taxon>
    </lineage>
</organism>
<proteinExistence type="predicted"/>
<keyword evidence="3" id="KW-1185">Reference proteome</keyword>
<dbReference type="KEGG" id="blag:BLTE_27760"/>
<keyword evidence="1" id="KW-1133">Transmembrane helix</keyword>
<dbReference type="Proteomes" id="UP000266934">
    <property type="component" value="Chromosome"/>
</dbReference>
<feature type="transmembrane region" description="Helical" evidence="1">
    <location>
        <begin position="36"/>
        <end position="57"/>
    </location>
</feature>
<name>A0A348G3F8_9HYPH</name>
<dbReference type="EMBL" id="AP018907">
    <property type="protein sequence ID" value="BBF94091.1"/>
    <property type="molecule type" value="Genomic_DNA"/>
</dbReference>
<keyword evidence="1" id="KW-0472">Membrane</keyword>
<feature type="transmembrane region" description="Helical" evidence="1">
    <location>
        <begin position="7"/>
        <end position="30"/>
    </location>
</feature>
<sequence>MDELRKLAFFTVAKGTAFGLLAICCVMMGFSFLPRLALQAGGVMALAMSMILLAKAWNISKANYRKTEMWLLLPDDRRPPETHARWAVTTVLRDAYTTFAMRSAGLASGLLAGALMLRFGGFD</sequence>
<accession>A0A348G3F8</accession>